<protein>
    <submittedName>
        <fullName evidence="5">Manganese catalase</fullName>
        <ecNumber evidence="5">1.11.1.6</ecNumber>
    </submittedName>
</protein>
<name>I0IH43_PHYMF</name>
<evidence type="ECO:0000256" key="1">
    <source>
        <dbReference type="ARBA" id="ARBA00007644"/>
    </source>
</evidence>
<keyword evidence="5" id="KW-0560">Oxidoreductase</keyword>
<evidence type="ECO:0000256" key="2">
    <source>
        <dbReference type="PIRSR" id="PIRSR607760-1"/>
    </source>
</evidence>
<feature type="binding site" evidence="2">
    <location>
        <position position="69"/>
    </location>
    <ligand>
        <name>Mn(2+)</name>
        <dbReference type="ChEBI" id="CHEBI:29035"/>
        <label>1</label>
    </ligand>
</feature>
<accession>I0IH43</accession>
<dbReference type="HOGENOM" id="CLU_057467_1_1_0"/>
<feature type="binding site" evidence="3">
    <location>
        <position position="57"/>
    </location>
    <ligand>
        <name>Ca(2+)</name>
        <dbReference type="ChEBI" id="CHEBI:29108"/>
    </ligand>
</feature>
<organism evidence="5 6">
    <name type="scientific">Phycisphaera mikurensis (strain NBRC 102666 / KCTC 22515 / FYK2301M01)</name>
    <dbReference type="NCBI Taxonomy" id="1142394"/>
    <lineage>
        <taxon>Bacteria</taxon>
        <taxon>Pseudomonadati</taxon>
        <taxon>Planctomycetota</taxon>
        <taxon>Phycisphaerae</taxon>
        <taxon>Phycisphaerales</taxon>
        <taxon>Phycisphaeraceae</taxon>
        <taxon>Phycisphaera</taxon>
    </lineage>
</organism>
<feature type="compositionally biased region" description="Basic residues" evidence="4">
    <location>
        <begin position="299"/>
        <end position="309"/>
    </location>
</feature>
<comment type="cofactor">
    <cofactor evidence="2">
        <name>Mn(2+)</name>
        <dbReference type="ChEBI" id="CHEBI:29035"/>
    </cofactor>
    <text evidence="2">Binds 2 manganese ions per subunit.</text>
</comment>
<feature type="binding site" evidence="2">
    <location>
        <position position="66"/>
    </location>
    <ligand>
        <name>Mn(2+)</name>
        <dbReference type="ChEBI" id="CHEBI:29035"/>
        <label>2</label>
    </ligand>
</feature>
<dbReference type="InterPro" id="IPR007760">
    <property type="entry name" value="Mn_catalase"/>
</dbReference>
<dbReference type="InterPro" id="IPR012347">
    <property type="entry name" value="Ferritin-like"/>
</dbReference>
<dbReference type="SUPFAM" id="SSF47240">
    <property type="entry name" value="Ferritin-like"/>
    <property type="match status" value="1"/>
</dbReference>
<comment type="cofactor">
    <cofactor evidence="3">
        <name>Ca(2+)</name>
        <dbReference type="ChEBI" id="CHEBI:29108"/>
    </cofactor>
    <text evidence="3">Binds 1 Ca(2+) ion per subunit.</text>
</comment>
<dbReference type="InterPro" id="IPR009078">
    <property type="entry name" value="Ferritin-like_SF"/>
</dbReference>
<sequence length="309" mass="33589">MFYQDDKLQYEVKCGKPDPRFAVLLQQAIGGVEGEIRVAMQYMFQAFGAQGPKKYRDMLMETAAEELGHIEMLAHAVALNLKGAPTKLTDEMAAKDGAVAAALGGMSPRQYLSTGLHALPQDSQGTPFDASHVYASGNIAADMLANVVAESTGRALACRLHHAANCSDMKDMLKYLIARDTMHQNQWLAAWEELGGVKQHPIPDTFPMDEEMREVSYKFLGFKKDGGPPPRGRWSEGESIDGKGEFSSEVWEPRGQTPDLGMAPPAAYAQTSQTEASAKSVAKGVKKAVKNAVTPDPKKKSRASKKKTT</sequence>
<dbReference type="Gene3D" id="1.20.1260.10">
    <property type="match status" value="1"/>
</dbReference>
<evidence type="ECO:0000256" key="4">
    <source>
        <dbReference type="SAM" id="MobiDB-lite"/>
    </source>
</evidence>
<dbReference type="InterPro" id="IPR039377">
    <property type="entry name" value="Mn_catalase_dom"/>
</dbReference>
<evidence type="ECO:0000313" key="6">
    <source>
        <dbReference type="Proteomes" id="UP000007881"/>
    </source>
</evidence>
<dbReference type="Proteomes" id="UP000007881">
    <property type="component" value="Chromosome"/>
</dbReference>
<dbReference type="Pfam" id="PF05067">
    <property type="entry name" value="Mn_catalase"/>
    <property type="match status" value="1"/>
</dbReference>
<dbReference type="eggNOG" id="COG3546">
    <property type="taxonomic scope" value="Bacteria"/>
</dbReference>
<dbReference type="PATRIC" id="fig|1142394.8.peg.2503"/>
<proteinExistence type="inferred from homology"/>
<keyword evidence="6" id="KW-1185">Reference proteome</keyword>
<feature type="binding site" evidence="2">
    <location>
        <position position="150"/>
    </location>
    <ligand>
        <name>Mn(2+)</name>
        <dbReference type="ChEBI" id="CHEBI:29035"/>
        <label>1</label>
    </ligand>
</feature>
<dbReference type="RefSeq" id="WP_014437794.1">
    <property type="nucleotide sequence ID" value="NC_017080.1"/>
</dbReference>
<keyword evidence="3" id="KW-0106">Calcium</keyword>
<dbReference type="GO" id="GO:0046872">
    <property type="term" value="F:metal ion binding"/>
    <property type="evidence" value="ECO:0007669"/>
    <property type="project" value="UniProtKB-KW"/>
</dbReference>
<dbReference type="EMBL" id="AP012338">
    <property type="protein sequence ID" value="BAM04581.1"/>
    <property type="molecule type" value="Genomic_DNA"/>
</dbReference>
<keyword evidence="2" id="KW-0464">Manganese</keyword>
<dbReference type="CDD" id="cd01051">
    <property type="entry name" value="Mn_catalase"/>
    <property type="match status" value="1"/>
</dbReference>
<keyword evidence="5" id="KW-0575">Peroxidase</keyword>
<comment type="similarity">
    <text evidence="1">Belongs to the manganese catalase family.</text>
</comment>
<reference evidence="5 6" key="1">
    <citation type="submission" date="2012-02" db="EMBL/GenBank/DDBJ databases">
        <title>Complete genome sequence of Phycisphaera mikurensis NBRC 102666.</title>
        <authorList>
            <person name="Ankai A."/>
            <person name="Hosoyama A."/>
            <person name="Terui Y."/>
            <person name="Sekine M."/>
            <person name="Fukai R."/>
            <person name="Kato Y."/>
            <person name="Nakamura S."/>
            <person name="Yamada-Narita S."/>
            <person name="Kawakoshi A."/>
            <person name="Fukunaga Y."/>
            <person name="Yamazaki S."/>
            <person name="Fujita N."/>
        </authorList>
    </citation>
    <scope>NUCLEOTIDE SEQUENCE [LARGE SCALE GENOMIC DNA]</scope>
    <source>
        <strain evidence="6">NBRC 102666 / KCTC 22515 / FYK2301M01</strain>
    </source>
</reference>
<gene>
    <name evidence="5" type="ordered locus">PSMK_24220</name>
</gene>
<feature type="binding site" evidence="2">
    <location>
        <position position="35"/>
    </location>
    <ligand>
        <name>Mn(2+)</name>
        <dbReference type="ChEBI" id="CHEBI:29035"/>
        <label>1</label>
    </ligand>
</feature>
<dbReference type="GO" id="GO:0004096">
    <property type="term" value="F:catalase activity"/>
    <property type="evidence" value="ECO:0007669"/>
    <property type="project" value="UniProtKB-EC"/>
</dbReference>
<dbReference type="EC" id="1.11.1.6" evidence="5"/>
<dbReference type="AlphaFoldDB" id="I0IH43"/>
<dbReference type="STRING" id="1142394.PSMK_24220"/>
<dbReference type="KEGG" id="phm:PSMK_24220"/>
<keyword evidence="2" id="KW-0479">Metal-binding</keyword>
<dbReference type="OrthoDB" id="9800585at2"/>
<evidence type="ECO:0000313" key="5">
    <source>
        <dbReference type="EMBL" id="BAM04581.1"/>
    </source>
</evidence>
<evidence type="ECO:0000256" key="3">
    <source>
        <dbReference type="PIRSR" id="PIRSR607760-2"/>
    </source>
</evidence>
<feature type="compositionally biased region" description="Basic and acidic residues" evidence="4">
    <location>
        <begin position="233"/>
        <end position="246"/>
    </location>
</feature>
<feature type="region of interest" description="Disordered" evidence="4">
    <location>
        <begin position="226"/>
        <end position="309"/>
    </location>
</feature>
<feature type="binding site" evidence="2">
    <location>
        <position position="183"/>
    </location>
    <ligand>
        <name>Mn(2+)</name>
        <dbReference type="ChEBI" id="CHEBI:29035"/>
        <label>1</label>
    </ligand>
</feature>